<dbReference type="InterPro" id="IPR020119">
    <property type="entry name" value="PsdUridine_synth_TruD_CS"/>
</dbReference>
<dbReference type="HOGENOM" id="CLU_005281_0_1_1"/>
<keyword evidence="3" id="KW-0413">Isomerase</keyword>
<dbReference type="FunCoup" id="E0VTP6">
    <property type="interactions" value="1676"/>
</dbReference>
<reference evidence="7" key="3">
    <citation type="submission" date="2020-05" db="UniProtKB">
        <authorList>
            <consortium name="EnsemblMetazoa"/>
        </authorList>
    </citation>
    <scope>IDENTIFICATION</scope>
    <source>
        <strain evidence="7">USDA</strain>
    </source>
</reference>
<evidence type="ECO:0000313" key="8">
    <source>
        <dbReference type="Proteomes" id="UP000009046"/>
    </source>
</evidence>
<evidence type="ECO:0000256" key="4">
    <source>
        <dbReference type="ARBA" id="ARBA00036943"/>
    </source>
</evidence>
<dbReference type="VEuPathDB" id="VectorBase:PHUM434920"/>
<dbReference type="GO" id="GO:0001522">
    <property type="term" value="P:pseudouridine synthesis"/>
    <property type="evidence" value="ECO:0007669"/>
    <property type="project" value="InterPro"/>
</dbReference>
<dbReference type="Gene3D" id="3.30.2350.20">
    <property type="entry name" value="TruD, catalytic domain"/>
    <property type="match status" value="2"/>
</dbReference>
<comment type="catalytic activity">
    <reaction evidence="4">
        <text>a uridine in tRNA = a pseudouridine in tRNA</text>
        <dbReference type="Rhea" id="RHEA:54572"/>
        <dbReference type="Rhea" id="RHEA-COMP:13339"/>
        <dbReference type="Rhea" id="RHEA-COMP:13934"/>
        <dbReference type="ChEBI" id="CHEBI:65314"/>
        <dbReference type="ChEBI" id="CHEBI:65315"/>
    </reaction>
</comment>
<accession>E0VTP6</accession>
<dbReference type="InterPro" id="IPR001656">
    <property type="entry name" value="PsdUridine_synth_TruD"/>
</dbReference>
<dbReference type="Proteomes" id="UP000009046">
    <property type="component" value="Unassembled WGS sequence"/>
</dbReference>
<gene>
    <name evidence="7" type="primary">8230483</name>
    <name evidence="6" type="ORF">Phum_PHUM434920</name>
</gene>
<feature type="domain" description="TRUD" evidence="5">
    <location>
        <begin position="296"/>
        <end position="509"/>
    </location>
</feature>
<dbReference type="SUPFAM" id="SSF55120">
    <property type="entry name" value="Pseudouridine synthase"/>
    <property type="match status" value="1"/>
</dbReference>
<dbReference type="PROSITE" id="PS01268">
    <property type="entry name" value="UPF0024"/>
    <property type="match status" value="1"/>
</dbReference>
<dbReference type="PANTHER" id="PTHR13326:SF31">
    <property type="entry name" value="PSEUDOURIDYLATE SYNTHASE 7 HOMOLOG"/>
    <property type="match status" value="1"/>
</dbReference>
<evidence type="ECO:0000313" key="7">
    <source>
        <dbReference type="EnsemblMetazoa" id="PHUM434920-PA"/>
    </source>
</evidence>
<dbReference type="GO" id="GO:0003723">
    <property type="term" value="F:RNA binding"/>
    <property type="evidence" value="ECO:0007669"/>
    <property type="project" value="InterPro"/>
</dbReference>
<protein>
    <submittedName>
        <fullName evidence="6 7">tRNA pseudouridine synthase D, putative</fullName>
    </submittedName>
</protein>
<dbReference type="OrthoDB" id="447290at2759"/>
<dbReference type="PIRSF" id="PIRSF037016">
    <property type="entry name" value="Pseudouridin_synth_euk_prd"/>
    <property type="match status" value="1"/>
</dbReference>
<dbReference type="EnsemblMetazoa" id="PHUM434920-RA">
    <property type="protein sequence ID" value="PHUM434920-PA"/>
    <property type="gene ID" value="PHUM434920"/>
</dbReference>
<comment type="similarity">
    <text evidence="1">Belongs to the pseudouridine synthase TruD family.</text>
</comment>
<dbReference type="EMBL" id="DS235769">
    <property type="protein sequence ID" value="EEB16752.1"/>
    <property type="molecule type" value="Genomic_DNA"/>
</dbReference>
<dbReference type="KEGG" id="phu:Phum_PHUM434920"/>
<dbReference type="CDD" id="cd02576">
    <property type="entry name" value="PseudoU_synth_ScPUS7"/>
    <property type="match status" value="1"/>
</dbReference>
<dbReference type="InterPro" id="IPR042214">
    <property type="entry name" value="TruD_catalytic"/>
</dbReference>
<dbReference type="InParanoid" id="E0VTP6"/>
<dbReference type="GO" id="GO:0008033">
    <property type="term" value="P:tRNA processing"/>
    <property type="evidence" value="ECO:0007669"/>
    <property type="project" value="UniProtKB-KW"/>
</dbReference>
<name>E0VTP6_PEDHC</name>
<keyword evidence="2" id="KW-0819">tRNA processing</keyword>
<dbReference type="GO" id="GO:0005634">
    <property type="term" value="C:nucleus"/>
    <property type="evidence" value="ECO:0007669"/>
    <property type="project" value="TreeGrafter"/>
</dbReference>
<sequence length="611" mass="70341">MSVQNIKQLFSERVKLSTKIIEEDEPVFVNENNDVNNKPTFLSLKESDVGITEYLTDCKGFDAVIKQRYSDFHVHEIDTDENIVYLTNTDIPKVKEKIINLDVIPDETWDKLDKVFNKQLESLVIDVTDYSKEKRKNIHQAIKSKYGLLLKSNTITADNKKNLVVSLGKDPKTSPWFLELGAYLHFVLFKQNLDTSQAINILAKYLKTKPSNLTYAGNKDKRAVTSQWVSMWHLDANRLKGLNNKLGNISVGNFKYTNSPLKLGNLKGNFFEIALRNVKENNDLIEKALNTIKENGFINYFGLQRFGNSIEIPTYEIGKALVKADFKTAVELILKPRNCKVTDDLKEARKIWWETRDAKKAYQTIKSKDKTIEGKLLLGLAKHGKNAYVNALDSIPRNIRLLYLHSFQSFLWNKVISKRINKFGQNVLEDENVSASKTSVKFLLKDEIQKYQITDIVYPLPGYNVSYPNNIIKVWYEELLKEYELTSENFNQVVKKYAMSGAYRHIVKSIKNLTWNTCYYSEPEQDLILSDVDKLNNKLLTTSENSEGNFKAIILRFSLDSSTYATMALREILKIDTSNSHQASLNSYSNNKRILESTEDKTEKKIKFSEN</sequence>
<evidence type="ECO:0000313" key="6">
    <source>
        <dbReference type="EMBL" id="EEB16752.1"/>
    </source>
</evidence>
<proteinExistence type="inferred from homology"/>
<dbReference type="GeneID" id="8230483"/>
<dbReference type="NCBIfam" id="TIGR00094">
    <property type="entry name" value="tRNA_TruD_broad"/>
    <property type="match status" value="1"/>
</dbReference>
<dbReference type="RefSeq" id="XP_002429490.1">
    <property type="nucleotide sequence ID" value="XM_002429445.1"/>
</dbReference>
<dbReference type="EMBL" id="AAZO01005313">
    <property type="status" value="NOT_ANNOTATED_CDS"/>
    <property type="molecule type" value="Genomic_DNA"/>
</dbReference>
<dbReference type="InterPro" id="IPR011760">
    <property type="entry name" value="PsdUridine_synth_TruD_insert"/>
</dbReference>
<dbReference type="AlphaFoldDB" id="E0VTP6"/>
<dbReference type="OMA" id="WINYFGH"/>
<organism>
    <name type="scientific">Pediculus humanus subsp. corporis</name>
    <name type="common">Body louse</name>
    <dbReference type="NCBI Taxonomy" id="121224"/>
    <lineage>
        <taxon>Eukaryota</taxon>
        <taxon>Metazoa</taxon>
        <taxon>Ecdysozoa</taxon>
        <taxon>Arthropoda</taxon>
        <taxon>Hexapoda</taxon>
        <taxon>Insecta</taxon>
        <taxon>Pterygota</taxon>
        <taxon>Neoptera</taxon>
        <taxon>Paraneoptera</taxon>
        <taxon>Psocodea</taxon>
        <taxon>Troctomorpha</taxon>
        <taxon>Phthiraptera</taxon>
        <taxon>Anoplura</taxon>
        <taxon>Pediculidae</taxon>
        <taxon>Pediculus</taxon>
    </lineage>
</organism>
<dbReference type="CTD" id="8230483"/>
<reference evidence="6" key="1">
    <citation type="submission" date="2007-04" db="EMBL/GenBank/DDBJ databases">
        <title>Annotation of Pediculus humanus corporis strain USDA.</title>
        <authorList>
            <person name="Kirkness E."/>
            <person name="Hannick L."/>
            <person name="Hass B."/>
            <person name="Bruggner R."/>
            <person name="Lawson D."/>
            <person name="Bidwell S."/>
            <person name="Joardar V."/>
            <person name="Caler E."/>
            <person name="Walenz B."/>
            <person name="Inman J."/>
            <person name="Schobel S."/>
            <person name="Galinsky K."/>
            <person name="Amedeo P."/>
            <person name="Strausberg R."/>
        </authorList>
    </citation>
    <scope>NUCLEOTIDE SEQUENCE</scope>
    <source>
        <strain evidence="6">USDA</strain>
    </source>
</reference>
<keyword evidence="8" id="KW-1185">Reference proteome</keyword>
<dbReference type="GO" id="GO:0009982">
    <property type="term" value="F:pseudouridine synthase activity"/>
    <property type="evidence" value="ECO:0007669"/>
    <property type="project" value="InterPro"/>
</dbReference>
<reference evidence="6" key="2">
    <citation type="submission" date="2007-04" db="EMBL/GenBank/DDBJ databases">
        <title>The genome of the human body louse.</title>
        <authorList>
            <consortium name="The Human Body Louse Genome Consortium"/>
            <person name="Kirkness E."/>
            <person name="Walenz B."/>
            <person name="Hass B."/>
            <person name="Bruggner R."/>
            <person name="Strausberg R."/>
        </authorList>
    </citation>
    <scope>NUCLEOTIDE SEQUENCE</scope>
    <source>
        <strain evidence="6">USDA</strain>
    </source>
</reference>
<dbReference type="InterPro" id="IPR020103">
    <property type="entry name" value="PsdUridine_synth_cat_dom_sf"/>
</dbReference>
<dbReference type="PANTHER" id="PTHR13326">
    <property type="entry name" value="TRNA PSEUDOURIDINE SYNTHASE D"/>
    <property type="match status" value="1"/>
</dbReference>
<evidence type="ECO:0000256" key="2">
    <source>
        <dbReference type="ARBA" id="ARBA00022694"/>
    </source>
</evidence>
<evidence type="ECO:0000259" key="5">
    <source>
        <dbReference type="PROSITE" id="PS50984"/>
    </source>
</evidence>
<dbReference type="Pfam" id="PF01142">
    <property type="entry name" value="TruD"/>
    <property type="match status" value="1"/>
</dbReference>
<dbReference type="eggNOG" id="KOG2339">
    <property type="taxonomic scope" value="Eukaryota"/>
</dbReference>
<dbReference type="PROSITE" id="PS50984">
    <property type="entry name" value="TRUD"/>
    <property type="match status" value="1"/>
</dbReference>
<evidence type="ECO:0000256" key="1">
    <source>
        <dbReference type="ARBA" id="ARBA00007953"/>
    </source>
</evidence>
<dbReference type="STRING" id="121224.E0VTP6"/>
<evidence type="ECO:0000256" key="3">
    <source>
        <dbReference type="ARBA" id="ARBA00023235"/>
    </source>
</evidence>